<dbReference type="KEGG" id="bsol:FSW04_06095"/>
<dbReference type="SUPFAM" id="SSF53850">
    <property type="entry name" value="Periplasmic binding protein-like II"/>
    <property type="match status" value="1"/>
</dbReference>
<protein>
    <submittedName>
        <fullName evidence="7">Extracellular solute-binding protein</fullName>
    </submittedName>
</protein>
<dbReference type="OrthoDB" id="9802127at2"/>
<feature type="chain" id="PRO_5022745753" evidence="6">
    <location>
        <begin position="24"/>
        <end position="341"/>
    </location>
</feature>
<reference evidence="7 8" key="1">
    <citation type="journal article" date="2018" name="J. Microbiol.">
        <title>Baekduia soli gen. nov., sp. nov., a novel bacterium isolated from the soil of Baekdu Mountain and proposal of a novel family name, Baekduiaceae fam. nov.</title>
        <authorList>
            <person name="An D.S."/>
            <person name="Siddiqi M.Z."/>
            <person name="Kim K.H."/>
            <person name="Yu H.S."/>
            <person name="Im W.T."/>
        </authorList>
    </citation>
    <scope>NUCLEOTIDE SEQUENCE [LARGE SCALE GENOMIC DNA]</scope>
    <source>
        <strain evidence="7 8">BR7-21</strain>
    </source>
</reference>
<dbReference type="GO" id="GO:0042597">
    <property type="term" value="C:periplasmic space"/>
    <property type="evidence" value="ECO:0007669"/>
    <property type="project" value="UniProtKB-SubCell"/>
</dbReference>
<comment type="similarity">
    <text evidence="2">Belongs to the prokaryotic sulfate-binding protein family.</text>
</comment>
<evidence type="ECO:0000256" key="4">
    <source>
        <dbReference type="ARBA" id="ARBA00022729"/>
    </source>
</evidence>
<evidence type="ECO:0000256" key="2">
    <source>
        <dbReference type="ARBA" id="ARBA00006099"/>
    </source>
</evidence>
<sequence>MKLKILILALASAALLAAGCGGASDSTSGSSGSSSSGSGGGSSLSLVAYSTPEVVYDEIIPDFQKTPEGRGVSFKTSYGASGDQSRAVLAGQKADVVALSLAPDVDRLVPDKLVPADWVEQTEAAGGKGGFVTTSLVSFVVRKGNPKGIRGWDDLLKPGVKVVTPNPFTSGAAKWNLMGAYQHGGIDYVRRLLTDHVPVQPKSGREALQTFTGGEGDVLISYEYEYTTAVKKGEKGLQLVQPADTFLIQNPIAATTAGGAKGRAFVTFALSDAAQQHFADWGYRPVNQAVFDKNKARFPYPPTVRTIDDYGGWSKVNDELFDPEKGSVAKIEDDNGVSTAK</sequence>
<accession>A0A5B8U2K1</accession>
<evidence type="ECO:0000256" key="3">
    <source>
        <dbReference type="ARBA" id="ARBA00022448"/>
    </source>
</evidence>
<dbReference type="Pfam" id="PF13531">
    <property type="entry name" value="SBP_bac_11"/>
    <property type="match status" value="1"/>
</dbReference>
<dbReference type="EMBL" id="CP042430">
    <property type="protein sequence ID" value="QEC47203.1"/>
    <property type="molecule type" value="Genomic_DNA"/>
</dbReference>
<dbReference type="InterPro" id="IPR005669">
    <property type="entry name" value="Thiosulph/SO4-bd"/>
</dbReference>
<gene>
    <name evidence="7" type="ORF">FSW04_06095</name>
</gene>
<dbReference type="Proteomes" id="UP000321805">
    <property type="component" value="Chromosome"/>
</dbReference>
<dbReference type="RefSeq" id="WP_146917384.1">
    <property type="nucleotide sequence ID" value="NZ_CP042430.1"/>
</dbReference>
<dbReference type="GO" id="GO:1902358">
    <property type="term" value="P:sulfate transmembrane transport"/>
    <property type="evidence" value="ECO:0007669"/>
    <property type="project" value="InterPro"/>
</dbReference>
<keyword evidence="4 6" id="KW-0732">Signal</keyword>
<keyword evidence="5" id="KW-0574">Periplasm</keyword>
<feature type="signal peptide" evidence="6">
    <location>
        <begin position="1"/>
        <end position="23"/>
    </location>
</feature>
<comment type="subcellular location">
    <subcellularLocation>
        <location evidence="1">Periplasm</location>
    </subcellularLocation>
</comment>
<evidence type="ECO:0000313" key="7">
    <source>
        <dbReference type="EMBL" id="QEC47203.1"/>
    </source>
</evidence>
<organism evidence="7 8">
    <name type="scientific">Baekduia soli</name>
    <dbReference type="NCBI Taxonomy" id="496014"/>
    <lineage>
        <taxon>Bacteria</taxon>
        <taxon>Bacillati</taxon>
        <taxon>Actinomycetota</taxon>
        <taxon>Thermoleophilia</taxon>
        <taxon>Solirubrobacterales</taxon>
        <taxon>Baekduiaceae</taxon>
        <taxon>Baekduia</taxon>
    </lineage>
</organism>
<dbReference type="PROSITE" id="PS51257">
    <property type="entry name" value="PROKAR_LIPOPROTEIN"/>
    <property type="match status" value="1"/>
</dbReference>
<dbReference type="GO" id="GO:0140104">
    <property type="term" value="F:molecular carrier activity"/>
    <property type="evidence" value="ECO:0007669"/>
    <property type="project" value="InterPro"/>
</dbReference>
<dbReference type="Gene3D" id="3.40.190.10">
    <property type="entry name" value="Periplasmic binding protein-like II"/>
    <property type="match status" value="2"/>
</dbReference>
<evidence type="ECO:0000256" key="1">
    <source>
        <dbReference type="ARBA" id="ARBA00004418"/>
    </source>
</evidence>
<evidence type="ECO:0000256" key="6">
    <source>
        <dbReference type="SAM" id="SignalP"/>
    </source>
</evidence>
<evidence type="ECO:0000313" key="8">
    <source>
        <dbReference type="Proteomes" id="UP000321805"/>
    </source>
</evidence>
<proteinExistence type="inferred from homology"/>
<name>A0A5B8U2K1_9ACTN</name>
<dbReference type="PANTHER" id="PTHR30368:SF2">
    <property type="entry name" value="SULFATE-BINDING PROTEIN"/>
    <property type="match status" value="1"/>
</dbReference>
<evidence type="ECO:0000256" key="5">
    <source>
        <dbReference type="ARBA" id="ARBA00022764"/>
    </source>
</evidence>
<dbReference type="AlphaFoldDB" id="A0A5B8U2K1"/>
<dbReference type="PANTHER" id="PTHR30368">
    <property type="entry name" value="SULFATE-BINDING PROTEIN"/>
    <property type="match status" value="1"/>
</dbReference>
<keyword evidence="3" id="KW-0813">Transport</keyword>
<keyword evidence="8" id="KW-1185">Reference proteome</keyword>